<dbReference type="InterPro" id="IPR058821">
    <property type="entry name" value="Double_WHD-containing_halo"/>
</dbReference>
<dbReference type="EMBL" id="CP101873">
    <property type="protein sequence ID" value="WMT06591.1"/>
    <property type="molecule type" value="Genomic_DNA"/>
</dbReference>
<reference evidence="2 3" key="1">
    <citation type="submission" date="2022-07" db="EMBL/GenBank/DDBJ databases">
        <title>Two temperate virus in Haloterrigena jeotgali A29.</title>
        <authorList>
            <person name="Deng X."/>
        </authorList>
    </citation>
    <scope>NUCLEOTIDE SEQUENCE [LARGE SCALE GENOMIC DNA]</scope>
    <source>
        <strain evidence="2 3">A29</strain>
    </source>
</reference>
<proteinExistence type="predicted"/>
<keyword evidence="3" id="KW-1185">Reference proteome</keyword>
<accession>A0AAF0P8Y6</accession>
<name>A0AAF0P8Y6_9EURY</name>
<dbReference type="GeneID" id="84215175"/>
<gene>
    <name evidence="2" type="ORF">NP511_14500</name>
</gene>
<protein>
    <submittedName>
        <fullName evidence="2">Uncharacterized protein</fullName>
    </submittedName>
</protein>
<organism evidence="2 3">
    <name type="scientific">Natrinema thermotolerans</name>
    <dbReference type="NCBI Taxonomy" id="121872"/>
    <lineage>
        <taxon>Archaea</taxon>
        <taxon>Methanobacteriati</taxon>
        <taxon>Methanobacteriota</taxon>
        <taxon>Stenosarchaea group</taxon>
        <taxon>Halobacteria</taxon>
        <taxon>Halobacteriales</taxon>
        <taxon>Natrialbaceae</taxon>
        <taxon>Natrinema</taxon>
    </lineage>
</organism>
<dbReference type="GeneID" id="39862845"/>
<dbReference type="Proteomes" id="UP001224926">
    <property type="component" value="Chromosome"/>
</dbReference>
<feature type="region of interest" description="Disordered" evidence="1">
    <location>
        <begin position="139"/>
        <end position="161"/>
    </location>
</feature>
<dbReference type="AlphaFoldDB" id="A0AAF0P8Y6"/>
<evidence type="ECO:0000256" key="1">
    <source>
        <dbReference type="SAM" id="MobiDB-lite"/>
    </source>
</evidence>
<evidence type="ECO:0000313" key="2">
    <source>
        <dbReference type="EMBL" id="WMT06591.1"/>
    </source>
</evidence>
<dbReference type="RefSeq" id="WP_049966074.1">
    <property type="nucleotide sequence ID" value="NZ_CP101873.1"/>
</dbReference>
<dbReference type="Pfam" id="PF25947">
    <property type="entry name" value="WHD_halo_double"/>
    <property type="match status" value="1"/>
</dbReference>
<sequence>MRFKPVPEPPADFETLETVYRALPAAVDDVDDCCAHLVEETPLEDREEAATWLTFLRALELAVEESGSFRRRETGSSGDAAEPAVLERERLGRAFRARVDGADAVCTALEDAVEHGPTSPDSQARRDADEPLTVAEVVERLREDGSSADRRRSGRPRVDPERTERLLEWAVLLGLAERVDDGYRVALTRE</sequence>
<evidence type="ECO:0000313" key="3">
    <source>
        <dbReference type="Proteomes" id="UP001224926"/>
    </source>
</evidence>